<reference evidence="5 6" key="1">
    <citation type="submission" date="2016-11" db="EMBL/GenBank/DDBJ databases">
        <authorList>
            <person name="Jaros S."/>
            <person name="Januszkiewicz K."/>
            <person name="Wedrychowicz H."/>
        </authorList>
    </citation>
    <scope>NUCLEOTIDE SEQUENCE [LARGE SCALE GENOMIC DNA]</scope>
    <source>
        <strain evidence="5 6">DSM 28715</strain>
    </source>
</reference>
<dbReference type="GO" id="GO:0008237">
    <property type="term" value="F:metallopeptidase activity"/>
    <property type="evidence" value="ECO:0007669"/>
    <property type="project" value="InterPro"/>
</dbReference>
<name>A0A1M5L6I2_9RHOB</name>
<dbReference type="EMBL" id="FQXB01000001">
    <property type="protein sequence ID" value="SHG60714.1"/>
    <property type="molecule type" value="Genomic_DNA"/>
</dbReference>
<comment type="subcellular location">
    <subcellularLocation>
        <location evidence="1">Secreted</location>
    </subcellularLocation>
</comment>
<dbReference type="InterPro" id="IPR006026">
    <property type="entry name" value="Peptidase_Metallo"/>
</dbReference>
<dbReference type="AlphaFoldDB" id="A0A1M5L6I2"/>
<evidence type="ECO:0000259" key="4">
    <source>
        <dbReference type="SMART" id="SM00235"/>
    </source>
</evidence>
<dbReference type="Gene3D" id="3.40.390.10">
    <property type="entry name" value="Collagenase (Catalytic Domain)"/>
    <property type="match status" value="1"/>
</dbReference>
<gene>
    <name evidence="5" type="ORF">SAMN05444003_0134</name>
</gene>
<dbReference type="SUPFAM" id="SSF55486">
    <property type="entry name" value="Metalloproteases ('zincins'), catalytic domain"/>
    <property type="match status" value="1"/>
</dbReference>
<organism evidence="5 6">
    <name type="scientific">Cognatiyoonia sediminum</name>
    <dbReference type="NCBI Taxonomy" id="1508389"/>
    <lineage>
        <taxon>Bacteria</taxon>
        <taxon>Pseudomonadati</taxon>
        <taxon>Pseudomonadota</taxon>
        <taxon>Alphaproteobacteria</taxon>
        <taxon>Rhodobacterales</taxon>
        <taxon>Paracoccaceae</taxon>
        <taxon>Cognatiyoonia</taxon>
    </lineage>
</organism>
<dbReference type="InterPro" id="IPR018511">
    <property type="entry name" value="Hemolysin-typ_Ca-bd_CS"/>
</dbReference>
<evidence type="ECO:0000256" key="3">
    <source>
        <dbReference type="ARBA" id="ARBA00022525"/>
    </source>
</evidence>
<dbReference type="InterPro" id="IPR011049">
    <property type="entry name" value="Serralysin-like_metalloprot_C"/>
</dbReference>
<dbReference type="InterPro" id="IPR024079">
    <property type="entry name" value="MetalloPept_cat_dom_sf"/>
</dbReference>
<dbReference type="GO" id="GO:0006508">
    <property type="term" value="P:proteolysis"/>
    <property type="evidence" value="ECO:0007669"/>
    <property type="project" value="InterPro"/>
</dbReference>
<evidence type="ECO:0000313" key="5">
    <source>
        <dbReference type="EMBL" id="SHG60714.1"/>
    </source>
</evidence>
<evidence type="ECO:0000256" key="1">
    <source>
        <dbReference type="ARBA" id="ARBA00004613"/>
    </source>
</evidence>
<dbReference type="GO" id="GO:0005576">
    <property type="term" value="C:extracellular region"/>
    <property type="evidence" value="ECO:0007669"/>
    <property type="project" value="UniProtKB-SubCell"/>
</dbReference>
<dbReference type="PROSITE" id="PS00330">
    <property type="entry name" value="HEMOLYSIN_CALCIUM"/>
    <property type="match status" value="1"/>
</dbReference>
<keyword evidence="3" id="KW-0964">Secreted</keyword>
<dbReference type="SMART" id="SM00235">
    <property type="entry name" value="ZnMc"/>
    <property type="match status" value="1"/>
</dbReference>
<comment type="similarity">
    <text evidence="2">Belongs to the peptidase M10B family.</text>
</comment>
<evidence type="ECO:0000256" key="2">
    <source>
        <dbReference type="ARBA" id="ARBA00009490"/>
    </source>
</evidence>
<accession>A0A1M5L6I2</accession>
<dbReference type="GO" id="GO:0005509">
    <property type="term" value="F:calcium ion binding"/>
    <property type="evidence" value="ECO:0007669"/>
    <property type="project" value="InterPro"/>
</dbReference>
<dbReference type="RefSeq" id="WP_131802748.1">
    <property type="nucleotide sequence ID" value="NZ_FQXB01000001.1"/>
</dbReference>
<evidence type="ECO:0000313" key="6">
    <source>
        <dbReference type="Proteomes" id="UP000184074"/>
    </source>
</evidence>
<feature type="domain" description="Peptidase metallopeptidase" evidence="4">
    <location>
        <begin position="31"/>
        <end position="213"/>
    </location>
</feature>
<proteinExistence type="inferred from homology"/>
<dbReference type="SUPFAM" id="SSF51120">
    <property type="entry name" value="beta-Roll"/>
    <property type="match status" value="2"/>
</dbReference>
<dbReference type="InterPro" id="IPR001343">
    <property type="entry name" value="Hemolysn_Ca-bd"/>
</dbReference>
<dbReference type="GO" id="GO:0008270">
    <property type="term" value="F:zinc ion binding"/>
    <property type="evidence" value="ECO:0007669"/>
    <property type="project" value="InterPro"/>
</dbReference>
<dbReference type="STRING" id="1508389.SAMN05444003_0134"/>
<dbReference type="PRINTS" id="PR00313">
    <property type="entry name" value="CABNDNGRPT"/>
</dbReference>
<sequence>MKVISGDRRIDGVLITEDGGFDDPVLSFHQANTLGTGVTVTFNFLTDSNLPNFEVMNASQRNAVLNILAMFETFANIEFEEVADGQEADIQFGNAALGQDGSGTVGITYLSFDTIDGTYGWLEDVEVYLANDARVNPSEYENPQPDTFAYGVLIHEIGHAVGLEHPFFGIRTPIGTDSTEYSMMSYTDGFAQPEEPRTVMPFDVLALQYLYGANMSHMSGNTRYDITEFEEGSIQTIWDAGGSDTVDLSALGEAGPRFGGQSLHYVDLDRLIDTGAKVFVAEGSNLEHVVGSNFADWVVGNGLNNNINTGPGDDLIESRAGTDTVSAGSGDDSFMNSAGDDVFRGEGGDDRALGQAGDNLFYGGSGADVLLGGLGQDSLLGGGGDDAIAGDGYSTYFGSDDRLDGGADDDLLMGGLGADTFVFRPFEGSDTIARFDVETQEILGRDFEIGQDSWMLLGFGFSDADQALQAFSNTANGAVFSSSGTTILIRGVTVEELTSDSFVFVDVGA</sequence>
<dbReference type="CDD" id="cd04277">
    <property type="entry name" value="ZnMc_serralysin_like"/>
    <property type="match status" value="1"/>
</dbReference>
<dbReference type="Gene3D" id="2.150.10.10">
    <property type="entry name" value="Serralysin-like metalloprotease, C-terminal"/>
    <property type="match status" value="3"/>
</dbReference>
<dbReference type="PANTHER" id="PTHR38340">
    <property type="entry name" value="S-LAYER PROTEIN"/>
    <property type="match status" value="1"/>
</dbReference>
<dbReference type="OrthoDB" id="733404at2"/>
<dbReference type="InterPro" id="IPR050557">
    <property type="entry name" value="RTX_toxin/Mannuronan_C5-epim"/>
</dbReference>
<protein>
    <submittedName>
        <fullName evidence="5">Peptidase M10 serralysin C terminal</fullName>
    </submittedName>
</protein>
<dbReference type="PANTHER" id="PTHR38340:SF1">
    <property type="entry name" value="S-LAYER PROTEIN"/>
    <property type="match status" value="1"/>
</dbReference>
<dbReference type="Proteomes" id="UP000184074">
    <property type="component" value="Unassembled WGS sequence"/>
</dbReference>
<keyword evidence="6" id="KW-1185">Reference proteome</keyword>
<dbReference type="InterPro" id="IPR034033">
    <property type="entry name" value="Serralysin-like"/>
</dbReference>
<dbReference type="Pfam" id="PF00353">
    <property type="entry name" value="HemolysinCabind"/>
    <property type="match status" value="3"/>
</dbReference>